<evidence type="ECO:0000256" key="3">
    <source>
        <dbReference type="ARBA" id="ARBA00023069"/>
    </source>
</evidence>
<reference evidence="7" key="1">
    <citation type="journal article" date="2018" name="Nat. Microbiol.">
        <title>Leveraging single-cell genomics to expand the fungal tree of life.</title>
        <authorList>
            <person name="Ahrendt S.R."/>
            <person name="Quandt C.A."/>
            <person name="Ciobanu D."/>
            <person name="Clum A."/>
            <person name="Salamov A."/>
            <person name="Andreopoulos B."/>
            <person name="Cheng J.F."/>
            <person name="Woyke T."/>
            <person name="Pelin A."/>
            <person name="Henrissat B."/>
            <person name="Reynolds N.K."/>
            <person name="Benny G.L."/>
            <person name="Smith M.E."/>
            <person name="James T.Y."/>
            <person name="Grigoriev I.V."/>
        </authorList>
    </citation>
    <scope>NUCLEOTIDE SEQUENCE [LARGE SCALE GENOMIC DNA]</scope>
    <source>
        <strain evidence="7">ATCC 52028</strain>
    </source>
</reference>
<sequence length="342" mass="37413">MEPLLAKLHVLDYVGAFCKPNDIDPFHKFYFTIPSDQPSEQLHHFGALFAWLSTLLGKPFDVPSEFDDPNATAANIVQQCKVLGVSLEQGPNKVKQAYGDVVLSILDTLTSKALAKRNFKPEAPSFPNDNTIEEADVDDEAEVTIDAFDDEVDSDEEAGRPSRMSRGAMALAAVSPEDWEKEVARVTPLLKTAPAGMTKDWRVHLAEIRGGVAQLAAIAPQVQSQLSAMVGAVGAQLEKIATRERALNKQVTAQRDAHRTLATDLATARERYDASSGTVVALTDELAQLNRELDETKARMDTVGSAMTDSQPVKTIKTALQRLQSEIKDMELRMGVIQSTLR</sequence>
<accession>A0A4P9X7T9</accession>
<dbReference type="GO" id="GO:0005794">
    <property type="term" value="C:Golgi apparatus"/>
    <property type="evidence" value="ECO:0007669"/>
    <property type="project" value="TreeGrafter"/>
</dbReference>
<keyword evidence="4" id="KW-0966">Cell projection</keyword>
<evidence type="ECO:0000256" key="2">
    <source>
        <dbReference type="ARBA" id="ARBA00009415"/>
    </source>
</evidence>
<dbReference type="InterPro" id="IPR019530">
    <property type="entry name" value="Intra-flagellar_transport_57"/>
</dbReference>
<protein>
    <submittedName>
        <fullName evidence="6">Uncharacterized protein</fullName>
    </submittedName>
</protein>
<gene>
    <name evidence="6" type="ORF">CXG81DRAFT_12170</name>
</gene>
<evidence type="ECO:0000256" key="1">
    <source>
        <dbReference type="ARBA" id="ARBA00004138"/>
    </source>
</evidence>
<comment type="similarity">
    <text evidence="2">Belongs to the IFT57 family.</text>
</comment>
<dbReference type="Pfam" id="PF10498">
    <property type="entry name" value="IFT57"/>
    <property type="match status" value="1"/>
</dbReference>
<dbReference type="GO" id="GO:1905515">
    <property type="term" value="P:non-motile cilium assembly"/>
    <property type="evidence" value="ECO:0007669"/>
    <property type="project" value="TreeGrafter"/>
</dbReference>
<dbReference type="GO" id="GO:0005815">
    <property type="term" value="C:microtubule organizing center"/>
    <property type="evidence" value="ECO:0007669"/>
    <property type="project" value="TreeGrafter"/>
</dbReference>
<evidence type="ECO:0000256" key="5">
    <source>
        <dbReference type="SAM" id="Coils"/>
    </source>
</evidence>
<evidence type="ECO:0000313" key="6">
    <source>
        <dbReference type="EMBL" id="RKP01305.1"/>
    </source>
</evidence>
<evidence type="ECO:0000256" key="4">
    <source>
        <dbReference type="ARBA" id="ARBA00023273"/>
    </source>
</evidence>
<keyword evidence="5" id="KW-0175">Coiled coil</keyword>
<comment type="subcellular location">
    <subcellularLocation>
        <location evidence="1">Cell projection</location>
        <location evidence="1">Cilium</location>
    </subcellularLocation>
</comment>
<keyword evidence="7" id="KW-1185">Reference proteome</keyword>
<proteinExistence type="inferred from homology"/>
<dbReference type="OrthoDB" id="423881at2759"/>
<dbReference type="PANTHER" id="PTHR16011:SF0">
    <property type="entry name" value="INTRAFLAGELLAR TRANSPORT PROTEIN 57 HOMOLOG"/>
    <property type="match status" value="1"/>
</dbReference>
<dbReference type="Gene3D" id="1.10.287.1490">
    <property type="match status" value="1"/>
</dbReference>
<dbReference type="Proteomes" id="UP000274922">
    <property type="component" value="Unassembled WGS sequence"/>
</dbReference>
<dbReference type="AlphaFoldDB" id="A0A4P9X7T9"/>
<dbReference type="GO" id="GO:0042073">
    <property type="term" value="P:intraciliary transport"/>
    <property type="evidence" value="ECO:0007669"/>
    <property type="project" value="TreeGrafter"/>
</dbReference>
<organism evidence="6 7">
    <name type="scientific">Caulochytrium protostelioides</name>
    <dbReference type="NCBI Taxonomy" id="1555241"/>
    <lineage>
        <taxon>Eukaryota</taxon>
        <taxon>Fungi</taxon>
        <taxon>Fungi incertae sedis</taxon>
        <taxon>Chytridiomycota</taxon>
        <taxon>Chytridiomycota incertae sedis</taxon>
        <taxon>Chytridiomycetes</taxon>
        <taxon>Caulochytriales</taxon>
        <taxon>Caulochytriaceae</taxon>
        <taxon>Caulochytrium</taxon>
    </lineage>
</organism>
<dbReference type="STRING" id="1555241.A0A4P9X7T9"/>
<dbReference type="EMBL" id="ML014177">
    <property type="protein sequence ID" value="RKP01305.1"/>
    <property type="molecule type" value="Genomic_DNA"/>
</dbReference>
<dbReference type="PANTHER" id="PTHR16011">
    <property type="entry name" value="IFT57/HIPPI"/>
    <property type="match status" value="1"/>
</dbReference>
<dbReference type="GO" id="GO:0030992">
    <property type="term" value="C:intraciliary transport particle B"/>
    <property type="evidence" value="ECO:0007669"/>
    <property type="project" value="TreeGrafter"/>
</dbReference>
<name>A0A4P9X7T9_9FUNG</name>
<feature type="coiled-coil region" evidence="5">
    <location>
        <begin position="279"/>
        <end position="340"/>
    </location>
</feature>
<dbReference type="GO" id="GO:0005929">
    <property type="term" value="C:cilium"/>
    <property type="evidence" value="ECO:0007669"/>
    <property type="project" value="UniProtKB-SubCell"/>
</dbReference>
<evidence type="ECO:0000313" key="7">
    <source>
        <dbReference type="Proteomes" id="UP000274922"/>
    </source>
</evidence>
<keyword evidence="3" id="KW-0969">Cilium</keyword>